<sequence length="205" mass="21333">MFETILDEEERGQVGIGTLIVFIAMVLVAAIAAGVLINTAGFLQTQAEATGEESTSQVSDRLQVVSTSGNVTEVGTTGEYVVDNITFVVAKAPGAGNVDLDETTLQIIGDQGQNSTEVANLKTDSILDVNNNVLTDNSDRAAIFLNVSSDTLTNDATTGGDFDNYGALTAGEDLSVTFTTASGASTTKEIRVPTTLTSEESSVRL</sequence>
<evidence type="ECO:0000256" key="4">
    <source>
        <dbReference type="RuleBase" id="RU361282"/>
    </source>
</evidence>
<evidence type="ECO:0000256" key="5">
    <source>
        <dbReference type="SAM" id="Phobius"/>
    </source>
</evidence>
<dbReference type="GO" id="GO:0097589">
    <property type="term" value="C:archaeal-type flagellum"/>
    <property type="evidence" value="ECO:0007669"/>
    <property type="project" value="UniProtKB-SubCell"/>
</dbReference>
<dbReference type="PANTHER" id="PTHR35903">
    <property type="entry name" value="FLAGELLIN B1"/>
    <property type="match status" value="1"/>
</dbReference>
<dbReference type="GO" id="GO:0097588">
    <property type="term" value="P:archaeal or bacterial-type flagellum-dependent cell motility"/>
    <property type="evidence" value="ECO:0007669"/>
    <property type="project" value="InterPro"/>
</dbReference>
<dbReference type="AlphaFoldDB" id="A0A256JYC6"/>
<evidence type="ECO:0000313" key="6">
    <source>
        <dbReference type="EMBL" id="OYR73372.1"/>
    </source>
</evidence>
<protein>
    <recommendedName>
        <fullName evidence="4">Flagellin</fullName>
    </recommendedName>
</protein>
<proteinExistence type="inferred from homology"/>
<comment type="similarity">
    <text evidence="2 4">Belongs to the archaeal flagellin family.</text>
</comment>
<dbReference type="Proteomes" id="UP000216758">
    <property type="component" value="Unassembled WGS sequence"/>
</dbReference>
<keyword evidence="5" id="KW-0812">Transmembrane</keyword>
<accession>A0A256JYC6</accession>
<feature type="transmembrane region" description="Helical" evidence="5">
    <location>
        <begin position="16"/>
        <end position="37"/>
    </location>
</feature>
<evidence type="ECO:0000256" key="2">
    <source>
        <dbReference type="ARBA" id="ARBA00010256"/>
    </source>
</evidence>
<evidence type="ECO:0000256" key="3">
    <source>
        <dbReference type="ARBA" id="ARBA00022440"/>
    </source>
</evidence>
<dbReference type="PANTHER" id="PTHR35903:SF1">
    <property type="entry name" value="FLAGELLIN B1"/>
    <property type="match status" value="1"/>
</dbReference>
<comment type="subcellular location">
    <subcellularLocation>
        <location evidence="1 4">Archaeal flagellum</location>
    </subcellularLocation>
</comment>
<dbReference type="RefSeq" id="WP_094582235.1">
    <property type="nucleotide sequence ID" value="NZ_NHPB01000004.1"/>
</dbReference>
<name>A0A256JYC6_HALEZ</name>
<dbReference type="Pfam" id="PF01917">
    <property type="entry name" value="Flagellin_arch-type"/>
    <property type="match status" value="1"/>
</dbReference>
<evidence type="ECO:0000313" key="7">
    <source>
        <dbReference type="Proteomes" id="UP000216758"/>
    </source>
</evidence>
<keyword evidence="3 4" id="KW-0974">Archaeal flagellum</keyword>
<keyword evidence="5" id="KW-1133">Transmembrane helix</keyword>
<keyword evidence="6" id="KW-0966">Cell projection</keyword>
<keyword evidence="5" id="KW-0472">Membrane</keyword>
<dbReference type="GO" id="GO:0005198">
    <property type="term" value="F:structural molecule activity"/>
    <property type="evidence" value="ECO:0007669"/>
    <property type="project" value="InterPro"/>
</dbReference>
<reference evidence="6 7" key="1">
    <citation type="journal article" date="2014" name="Front. Microbiol.">
        <title>Population and genomic analysis of the genus Halorubrum.</title>
        <authorList>
            <person name="Fullmer M.S."/>
            <person name="Soucy S.M."/>
            <person name="Swithers K.S."/>
            <person name="Makkay A.M."/>
            <person name="Wheeler R."/>
            <person name="Ventosa A."/>
            <person name="Gogarten J.P."/>
            <person name="Papke R.T."/>
        </authorList>
    </citation>
    <scope>NUCLEOTIDE SEQUENCE [LARGE SCALE GENOMIC DNA]</scope>
    <source>
        <strain evidence="6 7">G37</strain>
    </source>
</reference>
<dbReference type="EMBL" id="NHPB01000004">
    <property type="protein sequence ID" value="OYR73372.1"/>
    <property type="molecule type" value="Genomic_DNA"/>
</dbReference>
<dbReference type="InterPro" id="IPR002774">
    <property type="entry name" value="Flagellin_arc-type"/>
</dbReference>
<keyword evidence="6" id="KW-0969">Cilium</keyword>
<organism evidence="6 7">
    <name type="scientific">Halorubrum ezzemoulense</name>
    <name type="common">Halorubrum chaoviator</name>
    <dbReference type="NCBI Taxonomy" id="337243"/>
    <lineage>
        <taxon>Archaea</taxon>
        <taxon>Methanobacteriati</taxon>
        <taxon>Methanobacteriota</taxon>
        <taxon>Stenosarchaea group</taxon>
        <taxon>Halobacteria</taxon>
        <taxon>Halobacteriales</taxon>
        <taxon>Haloferacaceae</taxon>
        <taxon>Halorubrum</taxon>
    </lineage>
</organism>
<comment type="function">
    <text evidence="4">Flagellin is the subunit protein which polymerizes to form the filaments of archaeal flagella.</text>
</comment>
<dbReference type="NCBIfam" id="TIGR02537">
    <property type="entry name" value="arch_flag_Nterm"/>
    <property type="match status" value="1"/>
</dbReference>
<evidence type="ECO:0000256" key="1">
    <source>
        <dbReference type="ARBA" id="ARBA00004618"/>
    </source>
</evidence>
<comment type="caution">
    <text evidence="6">The sequence shown here is derived from an EMBL/GenBank/DDBJ whole genome shotgun (WGS) entry which is preliminary data.</text>
</comment>
<gene>
    <name evidence="6" type="ORF">DJ78_00850</name>
</gene>
<dbReference type="OrthoDB" id="102632at2157"/>
<dbReference type="InterPro" id="IPR013373">
    <property type="entry name" value="Flagellin/pilin_N_arc"/>
</dbReference>
<keyword evidence="6" id="KW-0282">Flagellum</keyword>